<evidence type="ECO:0000313" key="4">
    <source>
        <dbReference type="EMBL" id="SEK85000.1"/>
    </source>
</evidence>
<evidence type="ECO:0000313" key="5">
    <source>
        <dbReference type="Proteomes" id="UP000186015"/>
    </source>
</evidence>
<dbReference type="SUPFAM" id="SSF55469">
    <property type="entry name" value="FMN-dependent nitroreductase-like"/>
    <property type="match status" value="1"/>
</dbReference>
<dbReference type="GO" id="GO:0016491">
    <property type="term" value="F:oxidoreductase activity"/>
    <property type="evidence" value="ECO:0007669"/>
    <property type="project" value="UniProtKB-KW"/>
</dbReference>
<accession>A0A1H7KEQ7</accession>
<comment type="similarity">
    <text evidence="1">Belongs to the nitroreductase family.</text>
</comment>
<protein>
    <submittedName>
        <fullName evidence="4">Nitroreductase</fullName>
    </submittedName>
</protein>
<dbReference type="RefSeq" id="WP_074832856.1">
    <property type="nucleotide sequence ID" value="NZ_FOAT01000006.1"/>
</dbReference>
<evidence type="ECO:0000256" key="2">
    <source>
        <dbReference type="ARBA" id="ARBA00023002"/>
    </source>
</evidence>
<proteinExistence type="inferred from homology"/>
<dbReference type="InterPro" id="IPR000415">
    <property type="entry name" value="Nitroreductase-like"/>
</dbReference>
<evidence type="ECO:0000256" key="1">
    <source>
        <dbReference type="ARBA" id="ARBA00007118"/>
    </source>
</evidence>
<dbReference type="CDD" id="cd02062">
    <property type="entry name" value="Nitro_FMN_reductase"/>
    <property type="match status" value="1"/>
</dbReference>
<dbReference type="EMBL" id="FOAT01000006">
    <property type="protein sequence ID" value="SEK85000.1"/>
    <property type="molecule type" value="Genomic_DNA"/>
</dbReference>
<feature type="domain" description="Nitroreductase" evidence="3">
    <location>
        <begin position="69"/>
        <end position="151"/>
    </location>
</feature>
<reference evidence="4 5" key="1">
    <citation type="submission" date="2016-10" db="EMBL/GenBank/DDBJ databases">
        <authorList>
            <person name="de Groot N.N."/>
        </authorList>
    </citation>
    <scope>NUCLEOTIDE SEQUENCE [LARGE SCALE GENOMIC DNA]</scope>
    <source>
        <strain evidence="4 5">KH2T6</strain>
    </source>
</reference>
<dbReference type="Gene3D" id="3.40.109.10">
    <property type="entry name" value="NADH Oxidase"/>
    <property type="match status" value="1"/>
</dbReference>
<dbReference type="OrthoDB" id="9783470at2"/>
<dbReference type="Proteomes" id="UP000186015">
    <property type="component" value="Unassembled WGS sequence"/>
</dbReference>
<evidence type="ECO:0000259" key="3">
    <source>
        <dbReference type="Pfam" id="PF00881"/>
    </source>
</evidence>
<dbReference type="PANTHER" id="PTHR43673">
    <property type="entry name" value="NAD(P)H NITROREDUCTASE YDGI-RELATED"/>
    <property type="match status" value="1"/>
</dbReference>
<dbReference type="InterPro" id="IPR029479">
    <property type="entry name" value="Nitroreductase"/>
</dbReference>
<keyword evidence="2" id="KW-0560">Oxidoreductase</keyword>
<dbReference type="Pfam" id="PF00881">
    <property type="entry name" value="Nitroreductase"/>
    <property type="match status" value="2"/>
</dbReference>
<gene>
    <name evidence="4" type="ORF">SAMN05216469_106181</name>
</gene>
<organism evidence="4 5">
    <name type="scientific">Ruminococcus albus</name>
    <dbReference type="NCBI Taxonomy" id="1264"/>
    <lineage>
        <taxon>Bacteria</taxon>
        <taxon>Bacillati</taxon>
        <taxon>Bacillota</taxon>
        <taxon>Clostridia</taxon>
        <taxon>Eubacteriales</taxon>
        <taxon>Oscillospiraceae</taxon>
        <taxon>Ruminococcus</taxon>
    </lineage>
</organism>
<dbReference type="PANTHER" id="PTHR43673:SF10">
    <property type="entry name" value="NADH DEHYDROGENASE_NAD(P)H NITROREDUCTASE XCC3605-RELATED"/>
    <property type="match status" value="1"/>
</dbReference>
<dbReference type="AlphaFoldDB" id="A0A1H7KEQ7"/>
<sequence length="176" mass="19238">MNVIEAISARHSYRGKFKDTPVPREDLVKIMEAGLSAPSGCNKQTTSLIAVDDKAILAKLHAVIDPPVGETAPCAICVLTQRINAYRDKCFAVQDYSAAIENMLLAITALGYRSCWYEGHITDDDKICDKMAEILNVPEGYELVCFLPVGKGVEEPAAPKKKAFAERAWFNGFGGK</sequence>
<feature type="domain" description="Nitroreductase" evidence="3">
    <location>
        <begin position="7"/>
        <end position="61"/>
    </location>
</feature>
<name>A0A1H7KEQ7_RUMAL</name>